<sequence>MKKKKSTPISKLELLRYKSDFQSGIIKLRKKWGVPENGFDIYKEYRAWENKVFYKNGEAIISDLNLLKKEGLKSNPVYNILFLWDYFAKSERIRNIEPKNELSVQLHTKDLRVTVNNLNPSTTQEDWLDLWPMIKKFQHFLPNYVANRRSRKSTNWIIAKFAHEQALNGIKHKDIKTSIKKEFGITYDTSYISKLIRRFKEFIEKDT</sequence>
<reference evidence="1 2" key="1">
    <citation type="journal article" date="2016" name="Nat. Commun.">
        <title>Thousands of microbial genomes shed light on interconnected biogeochemical processes in an aquifer system.</title>
        <authorList>
            <person name="Anantharaman K."/>
            <person name="Brown C.T."/>
            <person name="Hug L.A."/>
            <person name="Sharon I."/>
            <person name="Castelle C.J."/>
            <person name="Probst A.J."/>
            <person name="Thomas B.C."/>
            <person name="Singh A."/>
            <person name="Wilkins M.J."/>
            <person name="Karaoz U."/>
            <person name="Brodie E.L."/>
            <person name="Williams K.H."/>
            <person name="Hubbard S.S."/>
            <person name="Banfield J.F."/>
        </authorList>
    </citation>
    <scope>NUCLEOTIDE SEQUENCE [LARGE SCALE GENOMIC DNA]</scope>
</reference>
<dbReference type="EMBL" id="MFFB01000006">
    <property type="protein sequence ID" value="OGE96237.1"/>
    <property type="molecule type" value="Genomic_DNA"/>
</dbReference>
<gene>
    <name evidence="1" type="ORF">A3B10_02905</name>
</gene>
<evidence type="ECO:0000313" key="1">
    <source>
        <dbReference type="EMBL" id="OGE96237.1"/>
    </source>
</evidence>
<dbReference type="AlphaFoldDB" id="A0A1F5Q291"/>
<name>A0A1F5Q291_9BACT</name>
<proteinExistence type="predicted"/>
<organism evidence="1 2">
    <name type="scientific">Candidatus Doudnabacteria bacterium RIFCSPLOWO2_01_FULL_44_21</name>
    <dbReference type="NCBI Taxonomy" id="1817841"/>
    <lineage>
        <taxon>Bacteria</taxon>
        <taxon>Candidatus Doudnaibacteriota</taxon>
    </lineage>
</organism>
<accession>A0A1F5Q291</accession>
<dbReference type="Proteomes" id="UP000177281">
    <property type="component" value="Unassembled WGS sequence"/>
</dbReference>
<evidence type="ECO:0000313" key="2">
    <source>
        <dbReference type="Proteomes" id="UP000177281"/>
    </source>
</evidence>
<protein>
    <submittedName>
        <fullName evidence="1">Uncharacterized protein</fullName>
    </submittedName>
</protein>
<comment type="caution">
    <text evidence="1">The sequence shown here is derived from an EMBL/GenBank/DDBJ whole genome shotgun (WGS) entry which is preliminary data.</text>
</comment>